<dbReference type="InterPro" id="IPR036390">
    <property type="entry name" value="WH_DNA-bd_sf"/>
</dbReference>
<evidence type="ECO:0000256" key="2">
    <source>
        <dbReference type="ARBA" id="ARBA00023125"/>
    </source>
</evidence>
<evidence type="ECO:0000259" key="4">
    <source>
        <dbReference type="PROSITE" id="PS51077"/>
    </source>
</evidence>
<dbReference type="InterPro" id="IPR005471">
    <property type="entry name" value="Tscrpt_reg_IclR_N"/>
</dbReference>
<keyword evidence="7" id="KW-1185">Reference proteome</keyword>
<name>A0ABT6L7W5_9MYCO</name>
<dbReference type="Pfam" id="PF01614">
    <property type="entry name" value="IclR_C"/>
    <property type="match status" value="1"/>
</dbReference>
<dbReference type="PANTHER" id="PTHR30136:SF24">
    <property type="entry name" value="HTH-TYPE TRANSCRIPTIONAL REPRESSOR ALLR"/>
    <property type="match status" value="1"/>
</dbReference>
<gene>
    <name evidence="6" type="ORF">M2272_005716</name>
</gene>
<comment type="caution">
    <text evidence="6">The sequence shown here is derived from an EMBL/GenBank/DDBJ whole genome shotgun (WGS) entry which is preliminary data.</text>
</comment>
<dbReference type="Gene3D" id="1.10.10.10">
    <property type="entry name" value="Winged helix-like DNA-binding domain superfamily/Winged helix DNA-binding domain"/>
    <property type="match status" value="1"/>
</dbReference>
<keyword evidence="3" id="KW-0804">Transcription</keyword>
<dbReference type="SUPFAM" id="SSF46785">
    <property type="entry name" value="Winged helix' DNA-binding domain"/>
    <property type="match status" value="1"/>
</dbReference>
<dbReference type="InterPro" id="IPR029016">
    <property type="entry name" value="GAF-like_dom_sf"/>
</dbReference>
<dbReference type="InterPro" id="IPR050707">
    <property type="entry name" value="HTH_MetabolicPath_Reg"/>
</dbReference>
<evidence type="ECO:0000313" key="6">
    <source>
        <dbReference type="EMBL" id="MDH6199049.1"/>
    </source>
</evidence>
<dbReference type="RefSeq" id="WP_280835614.1">
    <property type="nucleotide sequence ID" value="NZ_JARXVE010000014.1"/>
</dbReference>
<dbReference type="PROSITE" id="PS51077">
    <property type="entry name" value="HTH_ICLR"/>
    <property type="match status" value="1"/>
</dbReference>
<dbReference type="SUPFAM" id="SSF55781">
    <property type="entry name" value="GAF domain-like"/>
    <property type="match status" value="1"/>
</dbReference>
<organism evidence="6 7">
    <name type="scientific">Mycolicibacterium frederiksbergense</name>
    <dbReference type="NCBI Taxonomy" id="117567"/>
    <lineage>
        <taxon>Bacteria</taxon>
        <taxon>Bacillati</taxon>
        <taxon>Actinomycetota</taxon>
        <taxon>Actinomycetes</taxon>
        <taxon>Mycobacteriales</taxon>
        <taxon>Mycobacteriaceae</taxon>
        <taxon>Mycolicibacterium</taxon>
    </lineage>
</organism>
<dbReference type="PANTHER" id="PTHR30136">
    <property type="entry name" value="HELIX-TURN-HELIX TRANSCRIPTIONAL REGULATOR, ICLR FAMILY"/>
    <property type="match status" value="1"/>
</dbReference>
<proteinExistence type="predicted"/>
<dbReference type="Proteomes" id="UP001160130">
    <property type="component" value="Unassembled WGS sequence"/>
</dbReference>
<feature type="domain" description="HTH iclR-type" evidence="4">
    <location>
        <begin position="7"/>
        <end position="69"/>
    </location>
</feature>
<evidence type="ECO:0000259" key="5">
    <source>
        <dbReference type="PROSITE" id="PS51078"/>
    </source>
</evidence>
<dbReference type="SMART" id="SM00346">
    <property type="entry name" value="HTH_ICLR"/>
    <property type="match status" value="1"/>
</dbReference>
<keyword evidence="1" id="KW-0805">Transcription regulation</keyword>
<dbReference type="Pfam" id="PF09339">
    <property type="entry name" value="HTH_IclR"/>
    <property type="match status" value="1"/>
</dbReference>
<dbReference type="GO" id="GO:0003677">
    <property type="term" value="F:DNA binding"/>
    <property type="evidence" value="ECO:0007669"/>
    <property type="project" value="UniProtKB-KW"/>
</dbReference>
<evidence type="ECO:0000256" key="1">
    <source>
        <dbReference type="ARBA" id="ARBA00023015"/>
    </source>
</evidence>
<keyword evidence="2 6" id="KW-0238">DNA-binding</keyword>
<feature type="domain" description="IclR-ED" evidence="5">
    <location>
        <begin position="70"/>
        <end position="254"/>
    </location>
</feature>
<dbReference type="InterPro" id="IPR014757">
    <property type="entry name" value="Tscrpt_reg_IclR_C"/>
</dbReference>
<accession>A0ABT6L7W5</accession>
<dbReference type="PROSITE" id="PS51078">
    <property type="entry name" value="ICLR_ED"/>
    <property type="match status" value="1"/>
</dbReference>
<evidence type="ECO:0000256" key="3">
    <source>
        <dbReference type="ARBA" id="ARBA00023163"/>
    </source>
</evidence>
<reference evidence="6 7" key="1">
    <citation type="submission" date="2023-04" db="EMBL/GenBank/DDBJ databases">
        <title>Forest soil microbial communities from Buena Vista Peninsula, Colon Province, Panama.</title>
        <authorList>
            <person name="Bouskill N."/>
        </authorList>
    </citation>
    <scope>NUCLEOTIDE SEQUENCE [LARGE SCALE GENOMIC DNA]</scope>
    <source>
        <strain evidence="6 7">AC80</strain>
    </source>
</reference>
<dbReference type="InterPro" id="IPR036388">
    <property type="entry name" value="WH-like_DNA-bd_sf"/>
</dbReference>
<dbReference type="Gene3D" id="3.30.450.40">
    <property type="match status" value="1"/>
</dbReference>
<evidence type="ECO:0000313" key="7">
    <source>
        <dbReference type="Proteomes" id="UP001160130"/>
    </source>
</evidence>
<protein>
    <submittedName>
        <fullName evidence="6">DNA-binding IclR family transcriptional regulator</fullName>
    </submittedName>
</protein>
<sequence>MATASRVKSAERVMDVLDLLARRGVPMATMEIAETLSLPKSTTHHLLNVMRERRFVSYWPDQRAWTLGVSAFEVGASYMRSGPLHRAGQRYMLALTNAVNETSHLAVLQGTDVIYLDKREPLTPGVRLVTEVGSRLPAHLTAVGRAILSRLDVEQLSTLYDGYSWQSRTGEGPTSLSALREVLHEVRANGYAHERGTTTSGIDCIASPVLTSDGRAVAALGVAYMSATKTAEQAAEIAKTVVATAADFSASFGARVNEALGDEGAHGIA</sequence>
<dbReference type="EMBL" id="JARXVE010000014">
    <property type="protein sequence ID" value="MDH6199049.1"/>
    <property type="molecule type" value="Genomic_DNA"/>
</dbReference>